<dbReference type="PANTHER" id="PTHR43806:SF11">
    <property type="entry name" value="CEREVISIN-RELATED"/>
    <property type="match status" value="1"/>
</dbReference>
<dbReference type="InterPro" id="IPR023827">
    <property type="entry name" value="Peptidase_S8_Asp-AS"/>
</dbReference>
<evidence type="ECO:0000256" key="6">
    <source>
        <dbReference type="RuleBase" id="RU003355"/>
    </source>
</evidence>
<dbReference type="FunFam" id="3.40.50.200:FF:000014">
    <property type="entry name" value="Proteinase K"/>
    <property type="match status" value="1"/>
</dbReference>
<dbReference type="GO" id="GO:0030246">
    <property type="term" value="F:carbohydrate binding"/>
    <property type="evidence" value="ECO:0007669"/>
    <property type="project" value="InterPro"/>
</dbReference>
<dbReference type="CDD" id="cd04077">
    <property type="entry name" value="Peptidases_S8_PCSK9_ProteinaseK_like"/>
    <property type="match status" value="1"/>
</dbReference>
<feature type="chain" id="PRO_5043403925" evidence="7">
    <location>
        <begin position="23"/>
        <end position="570"/>
    </location>
</feature>
<dbReference type="AlphaFoldDB" id="A0AAU9QF78"/>
<comment type="caution">
    <text evidence="10">The sequence shown here is derived from an EMBL/GenBank/DDBJ whole genome shotgun (WGS) entry which is preliminary data.</text>
</comment>
<evidence type="ECO:0000256" key="7">
    <source>
        <dbReference type="SAM" id="SignalP"/>
    </source>
</evidence>
<keyword evidence="2 5" id="KW-0645">Protease</keyword>
<dbReference type="PROSITE" id="PS51892">
    <property type="entry name" value="SUBTILASE"/>
    <property type="match status" value="1"/>
</dbReference>
<feature type="signal peptide" evidence="7">
    <location>
        <begin position="1"/>
        <end position="22"/>
    </location>
</feature>
<dbReference type="PANTHER" id="PTHR43806">
    <property type="entry name" value="PEPTIDASE S8"/>
    <property type="match status" value="1"/>
</dbReference>
<dbReference type="PROSITE" id="PS00136">
    <property type="entry name" value="SUBTILASE_ASP"/>
    <property type="match status" value="1"/>
</dbReference>
<dbReference type="InterPro" id="IPR015500">
    <property type="entry name" value="Peptidase_S8_subtilisin-rel"/>
</dbReference>
<dbReference type="GO" id="GO:0005975">
    <property type="term" value="P:carbohydrate metabolic process"/>
    <property type="evidence" value="ECO:0007669"/>
    <property type="project" value="InterPro"/>
</dbReference>
<dbReference type="SUPFAM" id="SSF51055">
    <property type="entry name" value="Carbohydrate binding domain"/>
    <property type="match status" value="1"/>
</dbReference>
<sequence length="570" mass="62101">MNNYKRLFLCALPIALHLPANASQSETYIVLLDDVSSQKTMTRSTQVISVKEKVNQVLQRLANMPESVDTRSSRTHAPILADSIYQNLNSFSVKLSTDQAEMLKEMAEVKGVYPDVIFSADGAHSQNSQRVASWGLDRSDQRELPLDGEYEVGPYTGKGVSIYVIDSGIDFSHPDFGGRAQSGWDFVDNDSDASDCHGHGTHVAGTAAGRQYGIAPGADIYSVRVLNCENKGWGSQILKSFDWVIEHAKQQGQPAVINYSISRSTRWAPLDQAVDRLITEYNLPFVHAAANNNTDACTKTPHSEYSITVGASTNDDYRWYSSNWGECVTLFAPGANIISARNHGGYQSMSGTSMATPHVAGQVARLLEIEPKASPSELKRLLIENSTANALYNVGDGSPNRLLYIKSEDSTEVNQSPIAVATSNQYELTGAGTISLTGDASSDPDGDQLTYQWQQLAPSSPLAILASPSASKTNVGFDEHAADITYRFLLTVNDGVTSDSTEVRVVQKAKPITPNGVQWESIKTYASPCERVSWKGSEWENQWWTVGNEPGAGGIWGVWRKVGNSNNRCG</sequence>
<dbReference type="InterPro" id="IPR050131">
    <property type="entry name" value="Peptidase_S8_subtilisin-like"/>
</dbReference>
<dbReference type="CDD" id="cd12215">
    <property type="entry name" value="ChiC_BD"/>
    <property type="match status" value="1"/>
</dbReference>
<dbReference type="GO" id="GO:0006508">
    <property type="term" value="P:proteolysis"/>
    <property type="evidence" value="ECO:0007669"/>
    <property type="project" value="UniProtKB-KW"/>
</dbReference>
<organism evidence="10 11">
    <name type="scientific">Vibrio jasicida</name>
    <dbReference type="NCBI Taxonomy" id="766224"/>
    <lineage>
        <taxon>Bacteria</taxon>
        <taxon>Pseudomonadati</taxon>
        <taxon>Pseudomonadota</taxon>
        <taxon>Gammaproteobacteria</taxon>
        <taxon>Vibrionales</taxon>
        <taxon>Vibrionaceae</taxon>
        <taxon>Vibrio</taxon>
    </lineage>
</organism>
<dbReference type="InterPro" id="IPR034193">
    <property type="entry name" value="PCSK9_ProteinaseK-like"/>
</dbReference>
<dbReference type="PROSITE" id="PS00137">
    <property type="entry name" value="SUBTILASE_HIS"/>
    <property type="match status" value="1"/>
</dbReference>
<accession>A0AAU9QF78</accession>
<evidence type="ECO:0000259" key="9">
    <source>
        <dbReference type="Pfam" id="PF05922"/>
    </source>
</evidence>
<dbReference type="InterPro" id="IPR022398">
    <property type="entry name" value="Peptidase_S8_His-AS"/>
</dbReference>
<evidence type="ECO:0000256" key="3">
    <source>
        <dbReference type="ARBA" id="ARBA00022801"/>
    </source>
</evidence>
<feature type="active site" description="Charge relay system" evidence="5">
    <location>
        <position position="199"/>
    </location>
</feature>
<keyword evidence="3 5" id="KW-0378">Hydrolase</keyword>
<dbReference type="InterPro" id="IPR036573">
    <property type="entry name" value="CBM_sf_5/12"/>
</dbReference>
<dbReference type="EMBL" id="CAKMUD010000001">
    <property type="protein sequence ID" value="CAH1567187.1"/>
    <property type="molecule type" value="Genomic_DNA"/>
</dbReference>
<dbReference type="PROSITE" id="PS00138">
    <property type="entry name" value="SUBTILASE_SER"/>
    <property type="match status" value="1"/>
</dbReference>
<dbReference type="Proteomes" id="UP001295462">
    <property type="component" value="Unassembled WGS sequence"/>
</dbReference>
<dbReference type="SUPFAM" id="SSF52743">
    <property type="entry name" value="Subtilisin-like"/>
    <property type="match status" value="1"/>
</dbReference>
<evidence type="ECO:0000313" key="10">
    <source>
        <dbReference type="EMBL" id="CAH1567187.1"/>
    </source>
</evidence>
<evidence type="ECO:0000313" key="11">
    <source>
        <dbReference type="Proteomes" id="UP001295462"/>
    </source>
</evidence>
<dbReference type="PRINTS" id="PR00723">
    <property type="entry name" value="SUBTILISIN"/>
</dbReference>
<keyword evidence="4 5" id="KW-0720">Serine protease</keyword>
<name>A0AAU9QF78_9VIBR</name>
<evidence type="ECO:0000256" key="4">
    <source>
        <dbReference type="ARBA" id="ARBA00022825"/>
    </source>
</evidence>
<dbReference type="Gene3D" id="3.40.50.200">
    <property type="entry name" value="Peptidase S8/S53 domain"/>
    <property type="match status" value="1"/>
</dbReference>
<dbReference type="InterPro" id="IPR010259">
    <property type="entry name" value="S8pro/Inhibitor_I9"/>
</dbReference>
<evidence type="ECO:0000259" key="8">
    <source>
        <dbReference type="Pfam" id="PF00082"/>
    </source>
</evidence>
<dbReference type="Gene3D" id="3.30.70.80">
    <property type="entry name" value="Peptidase S8 propeptide/proteinase inhibitor I9"/>
    <property type="match status" value="1"/>
</dbReference>
<dbReference type="GO" id="GO:0005615">
    <property type="term" value="C:extracellular space"/>
    <property type="evidence" value="ECO:0007669"/>
    <property type="project" value="TreeGrafter"/>
</dbReference>
<dbReference type="InterPro" id="IPR000209">
    <property type="entry name" value="Peptidase_S8/S53_dom"/>
</dbReference>
<evidence type="ECO:0000256" key="2">
    <source>
        <dbReference type="ARBA" id="ARBA00022670"/>
    </source>
</evidence>
<proteinExistence type="inferred from homology"/>
<dbReference type="Gene3D" id="2.10.10.20">
    <property type="entry name" value="Carbohydrate-binding module superfamily 5/12"/>
    <property type="match status" value="1"/>
</dbReference>
<dbReference type="GO" id="GO:0004553">
    <property type="term" value="F:hydrolase activity, hydrolyzing O-glycosyl compounds"/>
    <property type="evidence" value="ECO:0007669"/>
    <property type="project" value="InterPro"/>
</dbReference>
<dbReference type="Gene3D" id="2.60.40.10">
    <property type="entry name" value="Immunoglobulins"/>
    <property type="match status" value="1"/>
</dbReference>
<dbReference type="GO" id="GO:0004252">
    <property type="term" value="F:serine-type endopeptidase activity"/>
    <property type="evidence" value="ECO:0007669"/>
    <property type="project" value="UniProtKB-UniRule"/>
</dbReference>
<dbReference type="RefSeq" id="WP_409588054.1">
    <property type="nucleotide sequence ID" value="NZ_CAKMTZ010000001.1"/>
</dbReference>
<dbReference type="InterPro" id="IPR036852">
    <property type="entry name" value="Peptidase_S8/S53_dom_sf"/>
</dbReference>
<feature type="active site" description="Charge relay system" evidence="5">
    <location>
        <position position="166"/>
    </location>
</feature>
<feature type="domain" description="Peptidase S8/S53" evidence="8">
    <location>
        <begin position="157"/>
        <end position="389"/>
    </location>
</feature>
<evidence type="ECO:0000256" key="1">
    <source>
        <dbReference type="ARBA" id="ARBA00011073"/>
    </source>
</evidence>
<feature type="domain" description="Inhibitor I9" evidence="9">
    <location>
        <begin position="27"/>
        <end position="117"/>
    </location>
</feature>
<dbReference type="InterPro" id="IPR013783">
    <property type="entry name" value="Ig-like_fold"/>
</dbReference>
<reference evidence="10" key="1">
    <citation type="submission" date="2022-01" db="EMBL/GenBank/DDBJ databases">
        <authorList>
            <person name="Lagorce A."/>
        </authorList>
    </citation>
    <scope>NUCLEOTIDE SEQUENCE</scope>
    <source>
        <strain evidence="10">Th15_F1_A12</strain>
    </source>
</reference>
<evidence type="ECO:0000256" key="5">
    <source>
        <dbReference type="PROSITE-ProRule" id="PRU01240"/>
    </source>
</evidence>
<comment type="similarity">
    <text evidence="1 5 6">Belongs to the peptidase S8 family.</text>
</comment>
<dbReference type="Pfam" id="PF00082">
    <property type="entry name" value="Peptidase_S8"/>
    <property type="match status" value="1"/>
</dbReference>
<dbReference type="InterPro" id="IPR023828">
    <property type="entry name" value="Peptidase_S8_Ser-AS"/>
</dbReference>
<dbReference type="Pfam" id="PF05922">
    <property type="entry name" value="Inhibitor_I9"/>
    <property type="match status" value="1"/>
</dbReference>
<protein>
    <submittedName>
        <fullName evidence="10">Alkaline protease</fullName>
    </submittedName>
</protein>
<feature type="active site" description="Charge relay system" evidence="5">
    <location>
        <position position="353"/>
    </location>
</feature>
<gene>
    <name evidence="10" type="ORF">THF1A12_10564</name>
</gene>
<dbReference type="InterPro" id="IPR037045">
    <property type="entry name" value="S8pro/Inhibitor_I9_sf"/>
</dbReference>
<keyword evidence="7" id="KW-0732">Signal</keyword>